<name>A0A0L0P8K6_CANAR</name>
<reference evidence="2" key="1">
    <citation type="journal article" date="2015" name="BMC Genomics">
        <title>Draft genome of a commonly misdiagnosed multidrug resistant pathogen Candida auris.</title>
        <authorList>
            <person name="Chatterjee S."/>
            <person name="Alampalli S.V."/>
            <person name="Nageshan R.K."/>
            <person name="Chettiar S.T."/>
            <person name="Joshi S."/>
            <person name="Tatu U.S."/>
        </authorList>
    </citation>
    <scope>NUCLEOTIDE SEQUENCE [LARGE SCALE GENOMIC DNA]</scope>
    <source>
        <strain evidence="2">6684</strain>
    </source>
</reference>
<evidence type="ECO:0000313" key="1">
    <source>
        <dbReference type="EMBL" id="KNE02361.1"/>
    </source>
</evidence>
<accession>A0A0L0P8K6</accession>
<evidence type="ECO:0000313" key="2">
    <source>
        <dbReference type="Proteomes" id="UP000037122"/>
    </source>
</evidence>
<sequence length="67" mass="7750">MEMMGGDVSKTLSSYSVEEIMYGRREEESQKFVFMAWTLIFHSDLENGFTTRLQNSSNVKEGAHHLM</sequence>
<organism evidence="1 2">
    <name type="scientific">Candidozyma auris</name>
    <name type="common">Yeast</name>
    <name type="synonym">Candida auris</name>
    <dbReference type="NCBI Taxonomy" id="498019"/>
    <lineage>
        <taxon>Eukaryota</taxon>
        <taxon>Fungi</taxon>
        <taxon>Dikarya</taxon>
        <taxon>Ascomycota</taxon>
        <taxon>Saccharomycotina</taxon>
        <taxon>Pichiomycetes</taxon>
        <taxon>Metschnikowiaceae</taxon>
        <taxon>Candidozyma</taxon>
    </lineage>
</organism>
<dbReference type="VEuPathDB" id="FungiDB:QG37_00618"/>
<gene>
    <name evidence="1" type="ORF">QG37_00618</name>
</gene>
<proteinExistence type="predicted"/>
<dbReference type="EMBL" id="LGST01000004">
    <property type="protein sequence ID" value="KNE02361.1"/>
    <property type="molecule type" value="Genomic_DNA"/>
</dbReference>
<dbReference type="AlphaFoldDB" id="A0A0L0P8K6"/>
<comment type="caution">
    <text evidence="1">The sequence shown here is derived from an EMBL/GenBank/DDBJ whole genome shotgun (WGS) entry which is preliminary data.</text>
</comment>
<dbReference type="Proteomes" id="UP000037122">
    <property type="component" value="Unassembled WGS sequence"/>
</dbReference>
<protein>
    <submittedName>
        <fullName evidence="1">Uncharacterized protein</fullName>
    </submittedName>
</protein>